<evidence type="ECO:0000313" key="3">
    <source>
        <dbReference type="Proteomes" id="UP000825935"/>
    </source>
</evidence>
<dbReference type="EMBL" id="CM035443">
    <property type="protein sequence ID" value="KAH7278875.1"/>
    <property type="molecule type" value="Genomic_DNA"/>
</dbReference>
<dbReference type="Proteomes" id="UP000825935">
    <property type="component" value="Chromosome 38"/>
</dbReference>
<evidence type="ECO:0000313" key="1">
    <source>
        <dbReference type="EMBL" id="KAH7278875.1"/>
    </source>
</evidence>
<accession>A0A8T2Q5D6</accession>
<evidence type="ECO:0000313" key="2">
    <source>
        <dbReference type="EMBL" id="KAH7278877.1"/>
    </source>
</evidence>
<reference evidence="1" key="1">
    <citation type="submission" date="2021-08" db="EMBL/GenBank/DDBJ databases">
        <title>WGS assembly of Ceratopteris richardii.</title>
        <authorList>
            <person name="Marchant D.B."/>
            <person name="Chen G."/>
            <person name="Jenkins J."/>
            <person name="Shu S."/>
            <person name="Leebens-Mack J."/>
            <person name="Grimwood J."/>
            <person name="Schmutz J."/>
            <person name="Soltis P."/>
            <person name="Soltis D."/>
            <person name="Chen Z.-H."/>
        </authorList>
    </citation>
    <scope>NUCLEOTIDE SEQUENCE</scope>
    <source>
        <strain evidence="1">Whitten #5841</strain>
        <tissue evidence="1">Leaf</tissue>
    </source>
</reference>
<sequence length="117" mass="12974">MPFSTNCVSPYLRAATTVLMHIMQRNQHVDHRHSASLLRLMPKVVAAIACNNLLQCSPITHPELESRDAAQISALFKSGLPIYLPFDPGITILTVSIMLFSQRGEISTILETLKSMI</sequence>
<dbReference type="AlphaFoldDB" id="A0A8T2Q5D6"/>
<comment type="caution">
    <text evidence="1">The sequence shown here is derived from an EMBL/GenBank/DDBJ whole genome shotgun (WGS) entry which is preliminary data.</text>
</comment>
<name>A0A8T2Q5D6_CERRI</name>
<gene>
    <name evidence="1" type="ORF">KP509_38G061300</name>
    <name evidence="2" type="ORF">KP509_38G061500</name>
</gene>
<organism evidence="1 3">
    <name type="scientific">Ceratopteris richardii</name>
    <name type="common">Triangle waterfern</name>
    <dbReference type="NCBI Taxonomy" id="49495"/>
    <lineage>
        <taxon>Eukaryota</taxon>
        <taxon>Viridiplantae</taxon>
        <taxon>Streptophyta</taxon>
        <taxon>Embryophyta</taxon>
        <taxon>Tracheophyta</taxon>
        <taxon>Polypodiopsida</taxon>
        <taxon>Polypodiidae</taxon>
        <taxon>Polypodiales</taxon>
        <taxon>Pteridineae</taxon>
        <taxon>Pteridaceae</taxon>
        <taxon>Parkerioideae</taxon>
        <taxon>Ceratopteris</taxon>
    </lineage>
</organism>
<proteinExistence type="predicted"/>
<keyword evidence="3" id="KW-1185">Reference proteome</keyword>
<dbReference type="EMBL" id="CM035443">
    <property type="protein sequence ID" value="KAH7278877.1"/>
    <property type="molecule type" value="Genomic_DNA"/>
</dbReference>
<protein>
    <submittedName>
        <fullName evidence="1">Uncharacterized protein</fullName>
    </submittedName>
</protein>